<dbReference type="EMBL" id="FOWC01000004">
    <property type="protein sequence ID" value="SFP14122.1"/>
    <property type="molecule type" value="Genomic_DNA"/>
</dbReference>
<proteinExistence type="predicted"/>
<dbReference type="InterPro" id="IPR037401">
    <property type="entry name" value="SnoaL-like"/>
</dbReference>
<dbReference type="Proteomes" id="UP000199137">
    <property type="component" value="Unassembled WGS sequence"/>
</dbReference>
<dbReference type="AlphaFoldDB" id="A0A1I5MXC1"/>
<gene>
    <name evidence="2" type="ORF">SAMN05421854_104180</name>
</gene>
<protein>
    <recommendedName>
        <fullName evidence="1">SnoaL-like domain-containing protein</fullName>
    </recommendedName>
</protein>
<evidence type="ECO:0000259" key="1">
    <source>
        <dbReference type="Pfam" id="PF12680"/>
    </source>
</evidence>
<feature type="domain" description="SnoaL-like" evidence="1">
    <location>
        <begin position="6"/>
        <end position="101"/>
    </location>
</feature>
<accession>A0A1I5MXC1</accession>
<dbReference type="STRING" id="112413.SAMN05421854_104180"/>
<evidence type="ECO:0000313" key="2">
    <source>
        <dbReference type="EMBL" id="SFP14122.1"/>
    </source>
</evidence>
<dbReference type="Gene3D" id="3.10.450.50">
    <property type="match status" value="1"/>
</dbReference>
<reference evidence="2 3" key="1">
    <citation type="submission" date="2016-10" db="EMBL/GenBank/DDBJ databases">
        <authorList>
            <person name="de Groot N.N."/>
        </authorList>
    </citation>
    <scope>NUCLEOTIDE SEQUENCE [LARGE SCALE GENOMIC DNA]</scope>
    <source>
        <strain evidence="2 3">DSM 44637</strain>
    </source>
</reference>
<sequence>MSEALRRHVAAFNNRDLQALLDGFTEDAVWITGSSVARGRDELTELFSGAMVQLLPTLTVENVLADGHQVAAQLTERLTHNGKDHGFAIAGFYRLSGDRIKSAKIYREGSAELG</sequence>
<evidence type="ECO:0000313" key="3">
    <source>
        <dbReference type="Proteomes" id="UP000199137"/>
    </source>
</evidence>
<dbReference type="SUPFAM" id="SSF54427">
    <property type="entry name" value="NTF2-like"/>
    <property type="match status" value="1"/>
</dbReference>
<organism evidence="2 3">
    <name type="scientific">Amycolatopsis rubida</name>
    <dbReference type="NCBI Taxonomy" id="112413"/>
    <lineage>
        <taxon>Bacteria</taxon>
        <taxon>Bacillati</taxon>
        <taxon>Actinomycetota</taxon>
        <taxon>Actinomycetes</taxon>
        <taxon>Pseudonocardiales</taxon>
        <taxon>Pseudonocardiaceae</taxon>
        <taxon>Amycolatopsis</taxon>
    </lineage>
</organism>
<dbReference type="OrthoDB" id="3854040at2"/>
<dbReference type="InterPro" id="IPR032710">
    <property type="entry name" value="NTF2-like_dom_sf"/>
</dbReference>
<dbReference type="Pfam" id="PF12680">
    <property type="entry name" value="SnoaL_2"/>
    <property type="match status" value="1"/>
</dbReference>
<dbReference type="RefSeq" id="WP_093573978.1">
    <property type="nucleotide sequence ID" value="NZ_FOWC01000004.1"/>
</dbReference>
<name>A0A1I5MXC1_9PSEU</name>